<name>A0A941GRI4_9CHRO</name>
<dbReference type="EMBL" id="JADQBC010000058">
    <property type="protein sequence ID" value="MBR8828185.1"/>
    <property type="molecule type" value="Genomic_DNA"/>
</dbReference>
<evidence type="ECO:0000313" key="2">
    <source>
        <dbReference type="EMBL" id="MBR8828185.1"/>
    </source>
</evidence>
<keyword evidence="1" id="KW-1133">Transmembrane helix</keyword>
<comment type="caution">
    <text evidence="2">The sequence shown here is derived from an EMBL/GenBank/DDBJ whole genome shotgun (WGS) entry which is preliminary data.</text>
</comment>
<gene>
    <name evidence="2" type="ORF">DSM107014_09865</name>
</gene>
<keyword evidence="1" id="KW-0812">Transmembrane</keyword>
<dbReference type="AlphaFoldDB" id="A0A941GRI4"/>
<organism evidence="2 3">
    <name type="scientific">Gomphosphaeria aponina SAG 52.96 = DSM 107014</name>
    <dbReference type="NCBI Taxonomy" id="1521640"/>
    <lineage>
        <taxon>Bacteria</taxon>
        <taxon>Bacillati</taxon>
        <taxon>Cyanobacteriota</taxon>
        <taxon>Cyanophyceae</taxon>
        <taxon>Oscillatoriophycideae</taxon>
        <taxon>Chroococcales</taxon>
        <taxon>Gomphosphaeriaceae</taxon>
        <taxon>Gomphosphaeria</taxon>
    </lineage>
</organism>
<feature type="transmembrane region" description="Helical" evidence="1">
    <location>
        <begin position="85"/>
        <end position="104"/>
    </location>
</feature>
<protein>
    <recommendedName>
        <fullName evidence="4">Immunity protein Imm6</fullName>
    </recommendedName>
</protein>
<evidence type="ECO:0008006" key="4">
    <source>
        <dbReference type="Google" id="ProtNLM"/>
    </source>
</evidence>
<evidence type="ECO:0000256" key="1">
    <source>
        <dbReference type="SAM" id="Phobius"/>
    </source>
</evidence>
<evidence type="ECO:0000313" key="3">
    <source>
        <dbReference type="Proteomes" id="UP000767446"/>
    </source>
</evidence>
<proteinExistence type="predicted"/>
<dbReference type="Proteomes" id="UP000767446">
    <property type="component" value="Unassembled WGS sequence"/>
</dbReference>
<reference evidence="2" key="1">
    <citation type="submission" date="2021-02" db="EMBL/GenBank/DDBJ databases">
        <title>Metagenome analyses of Stigonema ocellatum DSM 106950, Chlorogloea purpurea SAG 13.99 and Gomphosphaeria aponina DSM 107014.</title>
        <authorList>
            <person name="Marter P."/>
            <person name="Huang S."/>
        </authorList>
    </citation>
    <scope>NUCLEOTIDE SEQUENCE</scope>
    <source>
        <strain evidence="2">JP213</strain>
    </source>
</reference>
<sequence length="176" mass="20054">MSVNDLVKHKNDKIKAIFGLTIAEMVVDDLKSDQPGYLLAKEALQLSWEWIEKENVSGDTLSEYVDSDTEKNLGIRELYYDDDNMVSAIIVVTLAIGLVAHYAYESENNNSRPTPIWEIDEESLYDIVKFASNTTFYNTEKADQIIEFLIKNENKLTSEKILALQSKNTKVKVLKP</sequence>
<keyword evidence="1" id="KW-0472">Membrane</keyword>
<accession>A0A941GRI4</accession>
<dbReference type="InterPro" id="IPR025674">
    <property type="entry name" value="Imm6"/>
</dbReference>
<dbReference type="Pfam" id="PF14434">
    <property type="entry name" value="Imm6"/>
    <property type="match status" value="1"/>
</dbReference>